<accession>A3XG41</accession>
<dbReference type="SUPFAM" id="SSF159888">
    <property type="entry name" value="YdhG-like"/>
    <property type="match status" value="1"/>
</dbReference>
<dbReference type="STRING" id="398720.MED217_15245"/>
<proteinExistence type="predicted"/>
<evidence type="ECO:0000313" key="3">
    <source>
        <dbReference type="Proteomes" id="UP000001601"/>
    </source>
</evidence>
<dbReference type="HOGENOM" id="CLU_128703_1_0_10"/>
<dbReference type="eggNOG" id="COG5646">
    <property type="taxonomic scope" value="Bacteria"/>
</dbReference>
<dbReference type="OrthoDB" id="115213at2"/>
<dbReference type="EMBL" id="AANC01000001">
    <property type="protein sequence ID" value="EAQ50910.1"/>
    <property type="molecule type" value="Genomic_DNA"/>
</dbReference>
<dbReference type="InterPro" id="IPR014922">
    <property type="entry name" value="YdhG-like"/>
</dbReference>
<dbReference type="Gene3D" id="3.90.1150.200">
    <property type="match status" value="1"/>
</dbReference>
<protein>
    <recommendedName>
        <fullName evidence="1">YdhG-like domain-containing protein</fullName>
    </recommendedName>
</protein>
<evidence type="ECO:0000313" key="2">
    <source>
        <dbReference type="EMBL" id="EAQ50910.1"/>
    </source>
</evidence>
<comment type="caution">
    <text evidence="2">The sequence shown here is derived from an EMBL/GenBank/DDBJ whole genome shotgun (WGS) entry which is preliminary data.</text>
</comment>
<name>A3XG41_LEEBM</name>
<organism evidence="2 3">
    <name type="scientific">Leeuwenhoekiella blandensis (strain CECT 7118 / CCUG 51940 / KCTC 22103 / MED217)</name>
    <name type="common">Flavobacterium sp. (strain MED217)</name>
    <dbReference type="NCBI Taxonomy" id="398720"/>
    <lineage>
        <taxon>Bacteria</taxon>
        <taxon>Pseudomonadati</taxon>
        <taxon>Bacteroidota</taxon>
        <taxon>Flavobacteriia</taxon>
        <taxon>Flavobacteriales</taxon>
        <taxon>Flavobacteriaceae</taxon>
        <taxon>Leeuwenhoekiella</taxon>
    </lineage>
</organism>
<evidence type="ECO:0000259" key="1">
    <source>
        <dbReference type="Pfam" id="PF08818"/>
    </source>
</evidence>
<keyword evidence="3" id="KW-1185">Reference proteome</keyword>
<reference evidence="2 3" key="1">
    <citation type="journal article" date="2007" name="Nature">
        <title>Light stimulates growth of proteorhodopsin-containing marine Flavobacteria.</title>
        <authorList>
            <person name="Gomez-Consarnau L."/>
            <person name="Gonzalez J.M."/>
            <person name="Coll-Llado M."/>
            <person name="Gourdon P."/>
            <person name="Pascher T."/>
            <person name="Neutze R."/>
            <person name="Pedros-Alio C."/>
            <person name="Pinhassi J."/>
        </authorList>
    </citation>
    <scope>NUCLEOTIDE SEQUENCE [LARGE SCALE GENOMIC DNA]</scope>
    <source>
        <strain evidence="2 3">MED217</strain>
    </source>
</reference>
<gene>
    <name evidence="2" type="ORF">MED217_15245</name>
</gene>
<sequence>MNTTEAKNVDEYIAEFPEEVQEKMKLMRSLIQQVAPEAAESIAYHMPAYKLNKKPMVYFGGFANHLGFYATPVTHEHFKDQLSDYKKGKGSVQFPHSEPLPEQLIKEMIQFKVNDLSKASNSSL</sequence>
<feature type="domain" description="YdhG-like" evidence="1">
    <location>
        <begin position="21"/>
        <end position="112"/>
    </location>
</feature>
<dbReference type="AlphaFoldDB" id="A3XG41"/>
<dbReference type="RefSeq" id="WP_009781393.1">
    <property type="nucleotide sequence ID" value="NZ_CH672395.1"/>
</dbReference>
<dbReference type="Pfam" id="PF08818">
    <property type="entry name" value="DUF1801"/>
    <property type="match status" value="1"/>
</dbReference>
<dbReference type="Proteomes" id="UP000001601">
    <property type="component" value="Unassembled WGS sequence"/>
</dbReference>